<proteinExistence type="predicted"/>
<dbReference type="GO" id="GO:0005829">
    <property type="term" value="C:cytosol"/>
    <property type="evidence" value="ECO:0007669"/>
    <property type="project" value="TreeGrafter"/>
</dbReference>
<dbReference type="Pfam" id="PF00581">
    <property type="entry name" value="Rhodanese"/>
    <property type="match status" value="1"/>
</dbReference>
<dbReference type="InterPro" id="IPR035985">
    <property type="entry name" value="Ubiquitin-activating_enz"/>
</dbReference>
<dbReference type="Gene3D" id="3.40.50.720">
    <property type="entry name" value="NAD(P)-binding Rossmann-like Domain"/>
    <property type="match status" value="1"/>
</dbReference>
<protein>
    <submittedName>
        <fullName evidence="7">Molybdopterin-synthase adenylyltransferase MoeB</fullName>
    </submittedName>
</protein>
<dbReference type="GO" id="GO:0005524">
    <property type="term" value="F:ATP binding"/>
    <property type="evidence" value="ECO:0007669"/>
    <property type="project" value="UniProtKB-KW"/>
</dbReference>
<evidence type="ECO:0000313" key="8">
    <source>
        <dbReference type="Proteomes" id="UP001139354"/>
    </source>
</evidence>
<dbReference type="SUPFAM" id="SSF69572">
    <property type="entry name" value="Activating enzymes of the ubiquitin-like proteins"/>
    <property type="match status" value="1"/>
</dbReference>
<keyword evidence="5" id="KW-0472">Membrane</keyword>
<keyword evidence="3" id="KW-0067">ATP-binding</keyword>
<dbReference type="GO" id="GO:0008641">
    <property type="term" value="F:ubiquitin-like modifier activating enzyme activity"/>
    <property type="evidence" value="ECO:0007669"/>
    <property type="project" value="InterPro"/>
</dbReference>
<dbReference type="NCBIfam" id="NF004281">
    <property type="entry name" value="PRK05690.1"/>
    <property type="match status" value="1"/>
</dbReference>
<keyword evidence="8" id="KW-1185">Reference proteome</keyword>
<evidence type="ECO:0000313" key="7">
    <source>
        <dbReference type="EMBL" id="MCC2032830.1"/>
    </source>
</evidence>
<keyword evidence="5" id="KW-0812">Transmembrane</keyword>
<dbReference type="SMART" id="SM00450">
    <property type="entry name" value="RHOD"/>
    <property type="match status" value="1"/>
</dbReference>
<dbReference type="Proteomes" id="UP001139354">
    <property type="component" value="Unassembled WGS sequence"/>
</dbReference>
<dbReference type="CDD" id="cd00757">
    <property type="entry name" value="ThiF_MoeB_HesA_family"/>
    <property type="match status" value="1"/>
</dbReference>
<comment type="caution">
    <text evidence="7">The sequence shown here is derived from an EMBL/GenBank/DDBJ whole genome shotgun (WGS) entry which is preliminary data.</text>
</comment>
<dbReference type="PANTHER" id="PTHR10953">
    <property type="entry name" value="UBIQUITIN-ACTIVATING ENZYME E1"/>
    <property type="match status" value="1"/>
</dbReference>
<organism evidence="7 8">
    <name type="scientific">Microbacterium allomyrinae</name>
    <dbReference type="NCBI Taxonomy" id="2830666"/>
    <lineage>
        <taxon>Bacteria</taxon>
        <taxon>Bacillati</taxon>
        <taxon>Actinomycetota</taxon>
        <taxon>Actinomycetes</taxon>
        <taxon>Micrococcales</taxon>
        <taxon>Microbacteriaceae</taxon>
        <taxon>Microbacterium</taxon>
    </lineage>
</organism>
<keyword evidence="2" id="KW-0547">Nucleotide-binding</keyword>
<dbReference type="Gene3D" id="3.40.250.10">
    <property type="entry name" value="Rhodanese-like domain"/>
    <property type="match status" value="1"/>
</dbReference>
<reference evidence="7" key="1">
    <citation type="submission" date="2021-04" db="EMBL/GenBank/DDBJ databases">
        <title>Microbacterium tenobrionis sp. nov. and Microbacterium allomyrinae sp. nov., isolated from larvae of Tenobrio molitor and Allomyrina dichotoma, respectively.</title>
        <authorList>
            <person name="Lee S.D."/>
        </authorList>
    </citation>
    <scope>NUCLEOTIDE SEQUENCE</scope>
    <source>
        <strain evidence="7">BWT-G7</strain>
    </source>
</reference>
<evidence type="ECO:0000256" key="4">
    <source>
        <dbReference type="SAM" id="MobiDB-lite"/>
    </source>
</evidence>
<evidence type="ECO:0000256" key="1">
    <source>
        <dbReference type="ARBA" id="ARBA00022679"/>
    </source>
</evidence>
<dbReference type="AlphaFoldDB" id="A0A9X1LVJ7"/>
<gene>
    <name evidence="7" type="primary">moeB</name>
    <name evidence="7" type="ORF">KEC57_11640</name>
</gene>
<sequence length="390" mass="41655">MNVTPQSTLHPLVAPAPELRPDETERYSRNILLPEVGIVGQRRLKNARVLVIGAGGLGSPVLLYLAAAGVGTIGIVDDDRVEASNLQRQVIHGMDDVGRLKVDSARDALHAINPLVRVEVHPLRLSGDNAVALFQQYDLIVDGADNFATRYLVSDAAEVTAKPCVWGSILRFGAQVSVFWSTHGPTYRDLYPDAPPPESAPSCGEAGVLGMLCGVAGSMMAAEAIKLIVGAGRSLLGRLSIFDLAAATWRELRILPDPARCPVTHVDSAHGGCVVTEAAARGREPITTEELRELLSERASGRAAFDLVDVREPDEYERARIDGSRSAPLSRLRRDGCGGLALAPEHAVVLYCKAGPRAHAAAEILREAGHADIRLLTGGFDQWIAESVVS</sequence>
<feature type="region of interest" description="Disordered" evidence="4">
    <location>
        <begin position="1"/>
        <end position="20"/>
    </location>
</feature>
<dbReference type="InterPro" id="IPR001763">
    <property type="entry name" value="Rhodanese-like_dom"/>
</dbReference>
<keyword evidence="7" id="KW-0548">Nucleotidyltransferase</keyword>
<dbReference type="GO" id="GO:0008146">
    <property type="term" value="F:sulfotransferase activity"/>
    <property type="evidence" value="ECO:0007669"/>
    <property type="project" value="TreeGrafter"/>
</dbReference>
<dbReference type="RefSeq" id="WP_229384782.1">
    <property type="nucleotide sequence ID" value="NZ_JAGTTN010000003.1"/>
</dbReference>
<name>A0A9X1LVJ7_9MICO</name>
<dbReference type="InterPro" id="IPR045886">
    <property type="entry name" value="ThiF/MoeB/HesA"/>
</dbReference>
<keyword evidence="5" id="KW-1133">Transmembrane helix</keyword>
<dbReference type="GO" id="GO:0004792">
    <property type="term" value="F:thiosulfate-cyanide sulfurtransferase activity"/>
    <property type="evidence" value="ECO:0007669"/>
    <property type="project" value="TreeGrafter"/>
</dbReference>
<dbReference type="EMBL" id="JAGTTN010000003">
    <property type="protein sequence ID" value="MCC2032830.1"/>
    <property type="molecule type" value="Genomic_DNA"/>
</dbReference>
<keyword evidence="1" id="KW-0808">Transferase</keyword>
<evidence type="ECO:0000256" key="3">
    <source>
        <dbReference type="ARBA" id="ARBA00022840"/>
    </source>
</evidence>
<feature type="transmembrane region" description="Helical" evidence="5">
    <location>
        <begin position="49"/>
        <end position="76"/>
    </location>
</feature>
<dbReference type="GO" id="GO:0016779">
    <property type="term" value="F:nucleotidyltransferase activity"/>
    <property type="evidence" value="ECO:0007669"/>
    <property type="project" value="UniProtKB-KW"/>
</dbReference>
<evidence type="ECO:0000256" key="5">
    <source>
        <dbReference type="SAM" id="Phobius"/>
    </source>
</evidence>
<dbReference type="PANTHER" id="PTHR10953:SF102">
    <property type="entry name" value="ADENYLYLTRANSFERASE AND SULFURTRANSFERASE MOCS3"/>
    <property type="match status" value="1"/>
</dbReference>
<dbReference type="Pfam" id="PF00899">
    <property type="entry name" value="ThiF"/>
    <property type="match status" value="1"/>
</dbReference>
<dbReference type="InterPro" id="IPR000594">
    <property type="entry name" value="ThiF_NAD_FAD-bd"/>
</dbReference>
<dbReference type="InterPro" id="IPR036873">
    <property type="entry name" value="Rhodanese-like_dom_sf"/>
</dbReference>
<dbReference type="FunFam" id="3.40.50.720:FF:000033">
    <property type="entry name" value="Adenylyltransferase and sulfurtransferase MOCS3"/>
    <property type="match status" value="1"/>
</dbReference>
<accession>A0A9X1LVJ7</accession>
<evidence type="ECO:0000259" key="6">
    <source>
        <dbReference type="PROSITE" id="PS50206"/>
    </source>
</evidence>
<feature type="domain" description="Rhodanese" evidence="6">
    <location>
        <begin position="301"/>
        <end position="388"/>
    </location>
</feature>
<dbReference type="PROSITE" id="PS50206">
    <property type="entry name" value="RHODANESE_3"/>
    <property type="match status" value="1"/>
</dbReference>
<dbReference type="CDD" id="cd00158">
    <property type="entry name" value="RHOD"/>
    <property type="match status" value="1"/>
</dbReference>
<evidence type="ECO:0000256" key="2">
    <source>
        <dbReference type="ARBA" id="ARBA00022741"/>
    </source>
</evidence>